<organism evidence="7 8">
    <name type="scientific">Nocardia uniformis</name>
    <dbReference type="NCBI Taxonomy" id="53432"/>
    <lineage>
        <taxon>Bacteria</taxon>
        <taxon>Bacillati</taxon>
        <taxon>Actinomycetota</taxon>
        <taxon>Actinomycetes</taxon>
        <taxon>Mycobacteriales</taxon>
        <taxon>Nocardiaceae</taxon>
        <taxon>Nocardia</taxon>
    </lineage>
</organism>
<dbReference type="GO" id="GO:0043190">
    <property type="term" value="C:ATP-binding cassette (ABC) transporter complex"/>
    <property type="evidence" value="ECO:0007669"/>
    <property type="project" value="InterPro"/>
</dbReference>
<dbReference type="Proteomes" id="UP000586827">
    <property type="component" value="Unassembled WGS sequence"/>
</dbReference>
<evidence type="ECO:0000256" key="5">
    <source>
        <dbReference type="SAM" id="SignalP"/>
    </source>
</evidence>
<evidence type="ECO:0000313" key="7">
    <source>
        <dbReference type="EMBL" id="NNH69277.1"/>
    </source>
</evidence>
<dbReference type="Gene3D" id="3.40.190.10">
    <property type="entry name" value="Periplasmic binding protein-like II"/>
    <property type="match status" value="1"/>
</dbReference>
<dbReference type="RefSeq" id="WP_067525312.1">
    <property type="nucleotide sequence ID" value="NZ_JABELX010000001.1"/>
</dbReference>
<dbReference type="SUPFAM" id="SSF53850">
    <property type="entry name" value="Periplasmic binding protein-like II"/>
    <property type="match status" value="1"/>
</dbReference>
<evidence type="ECO:0000256" key="4">
    <source>
        <dbReference type="ARBA" id="ARBA00022729"/>
    </source>
</evidence>
<protein>
    <recommendedName>
        <fullName evidence="6">Solute-binding protein family 5 domain-containing protein</fullName>
    </recommendedName>
</protein>
<comment type="caution">
    <text evidence="7">The sequence shown here is derived from an EMBL/GenBank/DDBJ whole genome shotgun (WGS) entry which is preliminary data.</text>
</comment>
<dbReference type="GO" id="GO:0030313">
    <property type="term" value="C:cell envelope"/>
    <property type="evidence" value="ECO:0007669"/>
    <property type="project" value="UniProtKB-SubCell"/>
</dbReference>
<dbReference type="GO" id="GO:0042597">
    <property type="term" value="C:periplasmic space"/>
    <property type="evidence" value="ECO:0007669"/>
    <property type="project" value="UniProtKB-ARBA"/>
</dbReference>
<dbReference type="InterPro" id="IPR039424">
    <property type="entry name" value="SBP_5"/>
</dbReference>
<sequence length="506" mass="54129">MRKSRIFAIATALALTVSPLAACGQSTDGGVTDDTLTLATSSPVGSFDPVNLNIGPGTHYWQAVYDTLLHRDADGNPIPAMAEFSYDAALTTLTLDLREGIRFSDGTTFDADAAKANLVRFTSTPGPHSVMGAAITSIEVTTPDQLVLRLSAPDPALLTNLASALGVMVSPDVLAKGEFDQNPVGSGPYLYDPAASQPGTVKFSRNTGYLDSSQYPFDHLEIVMLNDPNTVRNGLTTGRLDVGSFVSTDSSQLEAAGLTTTRLAGTWNGLVLADRDGTMQPALGKPEVRQAINMVVDRDLFRTLAPGNPPATSQIFAPGSGAYDEALNTVYQHDVTKAKELMTRAGYPEGFTVTMPDMSSYTGSPALNTALDQQLGTIGITIVWDKVPPAQILTAMTSGRYPMFFMSLGMRSPWEDLQLSVLPAAAWNPFHVADPELNALIAEAQHAEPGPTQDAAFQAVNRRLVRDAWFAPIFGTETLWASAPGIRIEKQSRGYPDLVRFQLAES</sequence>
<feature type="domain" description="Solute-binding protein family 5" evidence="6">
    <location>
        <begin position="77"/>
        <end position="418"/>
    </location>
</feature>
<dbReference type="Pfam" id="PF00496">
    <property type="entry name" value="SBP_bac_5"/>
    <property type="match status" value="1"/>
</dbReference>
<keyword evidence="8" id="KW-1185">Reference proteome</keyword>
<feature type="chain" id="PRO_5038907418" description="Solute-binding protein family 5 domain-containing protein" evidence="5">
    <location>
        <begin position="23"/>
        <end position="506"/>
    </location>
</feature>
<dbReference type="PANTHER" id="PTHR30290:SF10">
    <property type="entry name" value="PERIPLASMIC OLIGOPEPTIDE-BINDING PROTEIN-RELATED"/>
    <property type="match status" value="1"/>
</dbReference>
<name>A0A849C071_9NOCA</name>
<feature type="signal peptide" evidence="5">
    <location>
        <begin position="1"/>
        <end position="22"/>
    </location>
</feature>
<dbReference type="GO" id="GO:0015833">
    <property type="term" value="P:peptide transport"/>
    <property type="evidence" value="ECO:0007669"/>
    <property type="project" value="TreeGrafter"/>
</dbReference>
<dbReference type="InterPro" id="IPR030678">
    <property type="entry name" value="Peptide/Ni-bd"/>
</dbReference>
<evidence type="ECO:0000259" key="6">
    <source>
        <dbReference type="Pfam" id="PF00496"/>
    </source>
</evidence>
<dbReference type="Gene3D" id="3.10.105.10">
    <property type="entry name" value="Dipeptide-binding Protein, Domain 3"/>
    <property type="match status" value="1"/>
</dbReference>
<dbReference type="GO" id="GO:1904680">
    <property type="term" value="F:peptide transmembrane transporter activity"/>
    <property type="evidence" value="ECO:0007669"/>
    <property type="project" value="TreeGrafter"/>
</dbReference>
<gene>
    <name evidence="7" type="ORF">HLB23_05225</name>
</gene>
<keyword evidence="4 5" id="KW-0732">Signal</keyword>
<dbReference type="PIRSF" id="PIRSF002741">
    <property type="entry name" value="MppA"/>
    <property type="match status" value="1"/>
</dbReference>
<keyword evidence="3" id="KW-0813">Transport</keyword>
<evidence type="ECO:0000256" key="1">
    <source>
        <dbReference type="ARBA" id="ARBA00004196"/>
    </source>
</evidence>
<proteinExistence type="inferred from homology"/>
<comment type="similarity">
    <text evidence="2">Belongs to the bacterial solute-binding protein 5 family.</text>
</comment>
<evidence type="ECO:0000256" key="3">
    <source>
        <dbReference type="ARBA" id="ARBA00022448"/>
    </source>
</evidence>
<accession>A0A849C071</accession>
<reference evidence="7 8" key="1">
    <citation type="submission" date="2020-05" db="EMBL/GenBank/DDBJ databases">
        <title>MicrobeNet Type strains.</title>
        <authorList>
            <person name="Nicholson A.C."/>
        </authorList>
    </citation>
    <scope>NUCLEOTIDE SEQUENCE [LARGE SCALE GENOMIC DNA]</scope>
    <source>
        <strain evidence="7 8">JCM 3224</strain>
    </source>
</reference>
<evidence type="ECO:0000313" key="8">
    <source>
        <dbReference type="Proteomes" id="UP000586827"/>
    </source>
</evidence>
<dbReference type="PANTHER" id="PTHR30290">
    <property type="entry name" value="PERIPLASMIC BINDING COMPONENT OF ABC TRANSPORTER"/>
    <property type="match status" value="1"/>
</dbReference>
<dbReference type="AlphaFoldDB" id="A0A849C071"/>
<evidence type="ECO:0000256" key="2">
    <source>
        <dbReference type="ARBA" id="ARBA00005695"/>
    </source>
</evidence>
<dbReference type="EMBL" id="JABELX010000001">
    <property type="protein sequence ID" value="NNH69277.1"/>
    <property type="molecule type" value="Genomic_DNA"/>
</dbReference>
<dbReference type="InterPro" id="IPR000914">
    <property type="entry name" value="SBP_5_dom"/>
</dbReference>
<comment type="subcellular location">
    <subcellularLocation>
        <location evidence="1">Cell envelope</location>
    </subcellularLocation>
</comment>